<protein>
    <submittedName>
        <fullName evidence="1">Patatin</fullName>
    </submittedName>
</protein>
<dbReference type="Proteomes" id="UP000285324">
    <property type="component" value="Unassembled WGS sequence"/>
</dbReference>
<organism evidence="1 2">
    <name type="scientific">Alcaligenes xylosoxydans xylosoxydans</name>
    <name type="common">Achromobacter xylosoxidans</name>
    <dbReference type="NCBI Taxonomy" id="85698"/>
    <lineage>
        <taxon>Bacteria</taxon>
        <taxon>Pseudomonadati</taxon>
        <taxon>Pseudomonadota</taxon>
        <taxon>Betaproteobacteria</taxon>
        <taxon>Burkholderiales</taxon>
        <taxon>Alcaligenaceae</taxon>
        <taxon>Achromobacter</taxon>
    </lineage>
</organism>
<dbReference type="EMBL" id="QVXO01000003">
    <property type="protein sequence ID" value="RPJ93275.1"/>
    <property type="molecule type" value="Genomic_DNA"/>
</dbReference>
<proteinExistence type="predicted"/>
<accession>A0A424WJ28</accession>
<sequence length="147" mass="16384">MTTPSNFIVTFEVAYRHLIKVGVEAPNDLAALQQPEAAFGNATLWAEDSPQKLLHDDFHEDGECVNRYVTYLGSAPLPSPDASVQEFELHSRARSLLQFCRMVSDAAPSLTEQVVDLDRLLEVRLSARSIQQIRELLPYLASIELAS</sequence>
<evidence type="ECO:0000313" key="1">
    <source>
        <dbReference type="EMBL" id="RPJ93275.1"/>
    </source>
</evidence>
<reference evidence="1 2" key="1">
    <citation type="submission" date="2018-08" db="EMBL/GenBank/DDBJ databases">
        <title>Achromobacter xylosoxidans Genome sequencing and assembly.</title>
        <authorList>
            <person name="Wang R."/>
            <person name="Rensing C."/>
            <person name="Li Y."/>
        </authorList>
    </citation>
    <scope>NUCLEOTIDE SEQUENCE [LARGE SCALE GENOMIC DNA]</scope>
    <source>
        <strain evidence="1 2">GD003A</strain>
    </source>
</reference>
<comment type="caution">
    <text evidence="1">The sequence shown here is derived from an EMBL/GenBank/DDBJ whole genome shotgun (WGS) entry which is preliminary data.</text>
</comment>
<dbReference type="OrthoDB" id="8659179at2"/>
<evidence type="ECO:0000313" key="2">
    <source>
        <dbReference type="Proteomes" id="UP000285324"/>
    </source>
</evidence>
<gene>
    <name evidence="1" type="ORF">DY367_02805</name>
</gene>
<dbReference type="RefSeq" id="WP_118931612.1">
    <property type="nucleotide sequence ID" value="NZ_CP061008.1"/>
</dbReference>
<dbReference type="AlphaFoldDB" id="A0A424WJ28"/>
<name>A0A424WJ28_ALCXX</name>